<dbReference type="EMBL" id="BATM01000047">
    <property type="protein sequence ID" value="GAD81000.1"/>
    <property type="molecule type" value="Genomic_DNA"/>
</dbReference>
<evidence type="ECO:0000256" key="1">
    <source>
        <dbReference type="SAM" id="MobiDB-lite"/>
    </source>
</evidence>
<dbReference type="OrthoDB" id="5879433at2"/>
<sequence>MNFKPVFVMLFILGLTACSNNPKLGTAVNLVKNEQIYNPQATEENKGIVPDGSGERAQSTIEGYNKGSSKDISITGFNL</sequence>
<dbReference type="PROSITE" id="PS51257">
    <property type="entry name" value="PROKAR_LIPOPROTEIN"/>
    <property type="match status" value="1"/>
</dbReference>
<comment type="caution">
    <text evidence="2">The sequence shown here is derived from an EMBL/GenBank/DDBJ whole genome shotgun (WGS) entry which is preliminary data.</text>
</comment>
<evidence type="ECO:0000313" key="2">
    <source>
        <dbReference type="EMBL" id="GAD81000.1"/>
    </source>
</evidence>
<dbReference type="RefSeq" id="WP_021714699.1">
    <property type="nucleotide sequence ID" value="NZ_BATM01000047.1"/>
</dbReference>
<keyword evidence="3" id="KW-1185">Reference proteome</keyword>
<accession>U3B4Y6</accession>
<dbReference type="AlphaFoldDB" id="U3B4Y6"/>
<reference evidence="2 3" key="1">
    <citation type="submission" date="2013-09" db="EMBL/GenBank/DDBJ databases">
        <title>Whole genome shotgun sequence of Vibrio ezurae NBRC 102218.</title>
        <authorList>
            <person name="Yoshida I."/>
            <person name="Hosoyama A."/>
            <person name="Numata M."/>
            <person name="Hashimoto M."/>
            <person name="Hosoyama Y."/>
            <person name="Tsuchikane K."/>
            <person name="Noguchi M."/>
            <person name="Hirakata S."/>
            <person name="Ichikawa N."/>
            <person name="Ohji S."/>
            <person name="Yamazoe A."/>
            <person name="Fujita N."/>
        </authorList>
    </citation>
    <scope>NUCLEOTIDE SEQUENCE [LARGE SCALE GENOMIC DNA]</scope>
    <source>
        <strain evidence="2 3">NBRC 102218</strain>
    </source>
</reference>
<name>U3B4Y6_9VIBR</name>
<organism evidence="2 3">
    <name type="scientific">Vibrio ezurae NBRC 102218</name>
    <dbReference type="NCBI Taxonomy" id="1219080"/>
    <lineage>
        <taxon>Bacteria</taxon>
        <taxon>Pseudomonadati</taxon>
        <taxon>Pseudomonadota</taxon>
        <taxon>Gammaproteobacteria</taxon>
        <taxon>Vibrionales</taxon>
        <taxon>Vibrionaceae</taxon>
        <taxon>Vibrio</taxon>
    </lineage>
</organism>
<dbReference type="eggNOG" id="ENOG5031NIJ">
    <property type="taxonomic scope" value="Bacteria"/>
</dbReference>
<evidence type="ECO:0000313" key="3">
    <source>
        <dbReference type="Proteomes" id="UP000016562"/>
    </source>
</evidence>
<feature type="region of interest" description="Disordered" evidence="1">
    <location>
        <begin position="42"/>
        <end position="79"/>
    </location>
</feature>
<proteinExistence type="predicted"/>
<dbReference type="Proteomes" id="UP000016562">
    <property type="component" value="Unassembled WGS sequence"/>
</dbReference>
<gene>
    <name evidence="2" type="ORF">VEZ01S_47_00200</name>
</gene>
<dbReference type="STRING" id="1219080.VEZ01S_47_00200"/>
<evidence type="ECO:0008006" key="4">
    <source>
        <dbReference type="Google" id="ProtNLM"/>
    </source>
</evidence>
<protein>
    <recommendedName>
        <fullName evidence="4">Lipoprotein</fullName>
    </recommendedName>
</protein>
<feature type="compositionally biased region" description="Polar residues" evidence="1">
    <location>
        <begin position="56"/>
        <end position="79"/>
    </location>
</feature>